<reference evidence="4" key="1">
    <citation type="submission" date="2017-04" db="EMBL/GenBank/DDBJ databases">
        <title>Function of individual gut microbiota members based on whole genome sequencing of pure cultures obtained from chicken caecum.</title>
        <authorList>
            <person name="Medvecky M."/>
            <person name="Cejkova D."/>
            <person name="Polansky O."/>
            <person name="Karasova D."/>
            <person name="Kubasova T."/>
            <person name="Cizek A."/>
            <person name="Rychlik I."/>
        </authorList>
    </citation>
    <scope>NUCLEOTIDE SEQUENCE [LARGE SCALE GENOMIC DNA]</scope>
    <source>
        <strain evidence="4">An180</strain>
    </source>
</reference>
<sequence length="278" mass="32924">MQCRKEEVGGKLYLAYQYSYGVIRRQNPRERAERRKVTSEAKRKINALNRRFELMKLVSVNFTPGRDLFVELGWDHEPDEKEDAQALKSFHRRMRRAFQKAGREYKYILVTETHKRDGSDTRLHHHVIMTGLTGRDLALVRDGWPYGSVDVRSLRELTDNFEDTCKYLLKERKPKNKRSYNTSSNLKRPPEPLKRRVAESADLIVPPGVKLVNRDRRDTDCGRYQILVGKIIDQKAFDRYWDKVQKDRRRVMEQEHWAKYARQKKRGASSPYLARNGV</sequence>
<dbReference type="Pfam" id="PF23343">
    <property type="entry name" value="REP_ORF2-G2P"/>
    <property type="match status" value="1"/>
</dbReference>
<evidence type="ECO:0000256" key="1">
    <source>
        <dbReference type="SAM" id="MobiDB-lite"/>
    </source>
</evidence>
<evidence type="ECO:0000259" key="2">
    <source>
        <dbReference type="Pfam" id="PF23343"/>
    </source>
</evidence>
<dbReference type="AlphaFoldDB" id="A0A1Y4LB60"/>
<evidence type="ECO:0000313" key="3">
    <source>
        <dbReference type="EMBL" id="OUP53955.1"/>
    </source>
</evidence>
<dbReference type="RefSeq" id="WP_087370148.1">
    <property type="nucleotide sequence ID" value="NZ_NFKK01000002.1"/>
</dbReference>
<protein>
    <recommendedName>
        <fullName evidence="2">Replication-associated protein ORF2/G2P domain-containing protein</fullName>
    </recommendedName>
</protein>
<evidence type="ECO:0000313" key="4">
    <source>
        <dbReference type="Proteomes" id="UP000195897"/>
    </source>
</evidence>
<feature type="region of interest" description="Disordered" evidence="1">
    <location>
        <begin position="173"/>
        <end position="193"/>
    </location>
</feature>
<name>A0A1Y4LB60_9FIRM</name>
<accession>A0A1Y4LB60</accession>
<organism evidence="3 4">
    <name type="scientific">Butyricicoccus pullicaecorum</name>
    <dbReference type="NCBI Taxonomy" id="501571"/>
    <lineage>
        <taxon>Bacteria</taxon>
        <taxon>Bacillati</taxon>
        <taxon>Bacillota</taxon>
        <taxon>Clostridia</taxon>
        <taxon>Eubacteriales</taxon>
        <taxon>Butyricicoccaceae</taxon>
        <taxon>Butyricicoccus</taxon>
    </lineage>
</organism>
<dbReference type="EMBL" id="NFKK01000002">
    <property type="protein sequence ID" value="OUP53955.1"/>
    <property type="molecule type" value="Genomic_DNA"/>
</dbReference>
<dbReference type="Proteomes" id="UP000195897">
    <property type="component" value="Unassembled WGS sequence"/>
</dbReference>
<gene>
    <name evidence="3" type="ORF">B5F17_01730</name>
</gene>
<dbReference type="InterPro" id="IPR056906">
    <property type="entry name" value="ORF2/G2P_dom"/>
</dbReference>
<feature type="domain" description="Replication-associated protein ORF2/G2P" evidence="2">
    <location>
        <begin position="78"/>
        <end position="171"/>
    </location>
</feature>
<proteinExistence type="predicted"/>
<comment type="caution">
    <text evidence="3">The sequence shown here is derived from an EMBL/GenBank/DDBJ whole genome shotgun (WGS) entry which is preliminary data.</text>
</comment>